<sequence>MTSSFTSDVSNAGPQSVTPSAGPNKPYSGASQVLISSNVQRLVNRLPYNSGVRLSTIEDEELLRRCVANLVGLSRFQLGGVLRELLNVLETFAKPNATMGEEKVTIDLLQSQLFIVKVMVACVLHQWKSCSVETEVDPANGTQRTEGTTQHTAVQWLDPPALDDALAKQLLGVITSILRQAAQREEAMQLAASSGEAGNDTRGSRSETQTGSFALRVNPLDRMGSNRDGASNARGFTGKQREDSDGTGEWISQNEEKGGGLITTSTMSLANEQNLFLLCPSFPASRTPFDLDQDGVHPGNGQPPRFKPEWWRVSTPSSRDDSAFDNVNGLTLALYRYSSQIIFYLSTSNWPVMLARFKNRLGYLSSTMEDNPSTAELRLLECCNLQRGKLSAVIQEITGAFLHLKRNAQQTLALVLRRAIWAWIQYHPDEFAQLAASGRRLEGGADVLFDHVNNIAESTRKKVAFWPMMTALLVLCPDAVNYAAVGDARKGGSSLGKKVAFVDALRKGLRNQKLLDASILCCVDICKAATFTTKHDTGLRLLVPDLESELKERLFDPNKPSLTASKQIDTPLMIELFVALFKVDPQRTIREIVPACLAETSPLPFRIALVKACGLLAGEQEQSPWSPQLELLYPHISRELRSLYRELSSQLQKAGKALPKQPEKRSLGRLPMPNRSVTADDQVGKVELVEAILQLWTVDIGAMCHGLDFEGDLSRSTYYNAVAKAEYDSPSSPDTLLSTVHALIFFGLASNSLSICDMAGNVVARVFSYPESGPRIKVVQAIRRVLLYCSPRFSRTLMDQIISSDSSLMIRHWLHLLQTNWKQTHDYVVNILMVDRQIQTVSDKPDPNEIRSNMQMTEIVSLIMMCSADTDVCAAARQGCLQENALRVTFLQLAQQMPAAPINLQWHDEWASFTKELAETNFSQTGRIAQQKRIRTLLRAIKIPSAASLMAWKEAYSRWKALTQVVARPLMDDLGDSAQEKAAQWHNYAGFLAAFGGACAVERLDQLPEPITAGYISSKYMSDTPPIPLMESFIQEMVDLLVSDSIWVREKVKETLGSDLSPRLNGILFRQVHAVLSDFFDKGSGQPRPADMFTIFVEQSISVVQQVVKRMSEANEATASVDIGALMVLYVEYVNSLGRREQAIRIKTAMCSLCEALMSKKQYFAFAHELRVRNRLFQALVSWISDPNDESVSEKADRLQRELDVICLKTVSILLDKLPLLLADDALRLDDNVEWAKSRQFAFYFSFFIKILNRTGHPEDKLVDLKSALGRPKDSATRALGPLKSSAILALSNLLASNVDSGLQHSLHLAYQDDPHIRTAFMQIMTNVLNQGTAFDDLERLTAAQKQSKLVELISEPDMQLALSMSQICRGHDADSLDAILLSAFDSRGGIMRFLKSAVVEEILSTPSEEMVFRSNSFRTHLLSVFARTHGYEFLRSIIGPLIMEMAAKPRGYSFEIDPQRIEPGDSVHINQARLEEMAQAFIDQIRASAHRVPAVLRELCRHIRHVMDARFPNSSYQGRGGFIFLRVISPAIVAPQTIDIQIPGAGRDIRRGLLLISKIIQTLVTHSLFPSHKEPFMTTLNDFLKRNIRNVTAFLDAISDARTDPDRLLAADLPLGYGINPYGYGLHSEDEQVLHRFLLNNVDKIGKELLGRGPQNVSFPDATPGDGKRVYDQLCAVLANMGEVKNEEGTLALFSGSGEENRAAYYDFLRRSASRPVAEDSYRSVFYEGKPSRAGRPVFYYCAAKHNAETADFEGFILHILQTIEMCVSKPFDLLLDLTGTSPDNLWPTQWLLYFGSLLPTDVIHNLKTVIILNMNTPCKLYVRPLLALLKKANGTRLFDFGNVRPAMAFCAGIPELEGFIERRNFSLDTLTMGILTAQAEMRFLSITMVWYYRSMTPVSFRIGGDHLQITALKEQEVMPQTSALLNDIFHLADIDDVRAIAIRGDESTFFLSARGGTISFLFNSRDRAEVVQALRQAKAKVSHFRGSKPIERTRLPTDVPGTILNMAMLNATSENYQLRLSAYDLLCALSTSFNFSSSNARKRLFSVKGLALPANMIVFISDLSKDFAVAAPGVTLEFLTSFFEGFQRASTSQKTVCLHYMAPWLANLSSFAHASREQHAEHQRRIKEIFTHLINITTKQPEMYAVMQRVVWSNLSKLDDLIPLFLEIFSEAAMDSGIHTEQFEAILGTMVSFGSINLRGKLLARLRRVVAKTAHSAQAGSTASLHEHVAWKEIETLVRMNMMLSFTNRLEVMLYLPELLHIILLLSGNGVDATRAAIYGTAINLMHSLCTEDLRDSKKASDMIPAPAEGLSKLRTFLQQFAEDQVTRLFGLPHGEIDAFNASTSMIRDSPDNEAIEKLALLMYSIAEMAAPTIDTANSWRARLTSLVTSTAFQYNPIIQSRAFVLLGCLAQGEIDDDLLYQILVSLRGSLTEWANHGNDAPIISIVACLSKVVSILPARSRYLPQMFWLGVAVIQYGHVALFKVGVDLLRTTIATISERKLNVEEGEPDLVAFLIDARFDFREAARRMDDESGVDFEINFSFGMAALLVRGLRHPSTKEGTIDLLQMLLRFTASDHEGRPRSADGRISDAQLGFFVGLLPTALQPDTFGELLRMAGVEEREVKAAIESRQTDNNGLFNYLDAFDNKIALLVVTLAASLLQHAESDQEKVLLYCFLADSARMVPAIVSILYDSLAPGMREVTINSQVAPILDAVNAIAQVAVSEPIFSAQAMETTLRGGPSAYLEESGYASLLDCGNFTPLKDFKRLTLSKLMTALLVGLIDAGTT</sequence>
<dbReference type="PANTHER" id="PTHR10194">
    <property type="entry name" value="RAS GTPASE-ACTIVATING PROTEINS"/>
    <property type="match status" value="1"/>
</dbReference>
<dbReference type="Pfam" id="PF13716">
    <property type="entry name" value="CRAL_TRIO_2"/>
    <property type="match status" value="1"/>
</dbReference>
<dbReference type="SUPFAM" id="SSF48350">
    <property type="entry name" value="GTPase activation domain, GAP"/>
    <property type="match status" value="1"/>
</dbReference>
<evidence type="ECO:0000256" key="1">
    <source>
        <dbReference type="ARBA" id="ARBA00022468"/>
    </source>
</evidence>
<evidence type="ECO:0000256" key="2">
    <source>
        <dbReference type="ARBA" id="ARBA00022553"/>
    </source>
</evidence>
<feature type="compositionally biased region" description="Polar residues" evidence="3">
    <location>
        <begin position="1"/>
        <end position="21"/>
    </location>
</feature>
<organism evidence="4 5">
    <name type="scientific">Tilletia indica</name>
    <dbReference type="NCBI Taxonomy" id="43049"/>
    <lineage>
        <taxon>Eukaryota</taxon>
        <taxon>Fungi</taxon>
        <taxon>Dikarya</taxon>
        <taxon>Basidiomycota</taxon>
        <taxon>Ustilaginomycotina</taxon>
        <taxon>Exobasidiomycetes</taxon>
        <taxon>Tilletiales</taxon>
        <taxon>Tilletiaceae</taxon>
        <taxon>Tilletia</taxon>
    </lineage>
</organism>
<dbReference type="SUPFAM" id="SSF52087">
    <property type="entry name" value="CRAL/TRIO domain"/>
    <property type="match status" value="1"/>
</dbReference>
<dbReference type="CDD" id="cd00170">
    <property type="entry name" value="SEC14"/>
    <property type="match status" value="1"/>
</dbReference>
<evidence type="ECO:0000256" key="3">
    <source>
        <dbReference type="SAM" id="MobiDB-lite"/>
    </source>
</evidence>
<dbReference type="PROSITE" id="PS50018">
    <property type="entry name" value="RAS_GTPASE_ACTIV_2"/>
    <property type="match status" value="1"/>
</dbReference>
<dbReference type="InterPro" id="IPR001251">
    <property type="entry name" value="CRAL-TRIO_dom"/>
</dbReference>
<dbReference type="EMBL" id="LWDF02000033">
    <property type="protein sequence ID" value="KAE8259541.1"/>
    <property type="molecule type" value="Genomic_DNA"/>
</dbReference>
<evidence type="ECO:0000313" key="5">
    <source>
        <dbReference type="Proteomes" id="UP000077521"/>
    </source>
</evidence>
<protein>
    <submittedName>
        <fullName evidence="4">Uncharacterized protein</fullName>
    </submittedName>
</protein>
<gene>
    <name evidence="4" type="ORF">A4X13_0g948</name>
</gene>
<dbReference type="PANTHER" id="PTHR10194:SF142">
    <property type="entry name" value="NEUROFIBROMIN"/>
    <property type="match status" value="1"/>
</dbReference>
<dbReference type="Gene3D" id="3.40.525.10">
    <property type="entry name" value="CRAL-TRIO lipid binding domain"/>
    <property type="match status" value="1"/>
</dbReference>
<dbReference type="Gene3D" id="1.10.506.10">
    <property type="entry name" value="GTPase Activation - p120gap, domain 1"/>
    <property type="match status" value="2"/>
</dbReference>
<comment type="caution">
    <text evidence="4">The sequence shown here is derived from an EMBL/GenBank/DDBJ whole genome shotgun (WGS) entry which is preliminary data.</text>
</comment>
<dbReference type="InterPro" id="IPR023152">
    <property type="entry name" value="RasGAP_CS"/>
</dbReference>
<evidence type="ECO:0000313" key="4">
    <source>
        <dbReference type="EMBL" id="KAE8259541.1"/>
    </source>
</evidence>
<dbReference type="GO" id="GO:0005096">
    <property type="term" value="F:GTPase activator activity"/>
    <property type="evidence" value="ECO:0007669"/>
    <property type="project" value="UniProtKB-KW"/>
</dbReference>
<dbReference type="InterPro" id="IPR008936">
    <property type="entry name" value="Rho_GTPase_activation_prot"/>
</dbReference>
<dbReference type="InterPro" id="IPR039360">
    <property type="entry name" value="Ras_GTPase"/>
</dbReference>
<dbReference type="PROSITE" id="PS00509">
    <property type="entry name" value="RAS_GTPASE_ACTIV_1"/>
    <property type="match status" value="1"/>
</dbReference>
<dbReference type="InterPro" id="IPR036865">
    <property type="entry name" value="CRAL-TRIO_dom_sf"/>
</dbReference>
<dbReference type="InterPro" id="IPR016024">
    <property type="entry name" value="ARM-type_fold"/>
</dbReference>
<dbReference type="SUPFAM" id="SSF48371">
    <property type="entry name" value="ARM repeat"/>
    <property type="match status" value="1"/>
</dbReference>
<reference evidence="4" key="2">
    <citation type="journal article" date="2019" name="IMA Fungus">
        <title>Genome sequencing and comparison of five Tilletia species to identify candidate genes for the detection of regulated species infecting wheat.</title>
        <authorList>
            <person name="Nguyen H.D.T."/>
            <person name="Sultana T."/>
            <person name="Kesanakurti P."/>
            <person name="Hambleton S."/>
        </authorList>
    </citation>
    <scope>NUCLEOTIDE SEQUENCE</scope>
    <source>
        <strain evidence="4">DAOMC 236416</strain>
    </source>
</reference>
<feature type="region of interest" description="Disordered" evidence="3">
    <location>
        <begin position="189"/>
        <end position="257"/>
    </location>
</feature>
<dbReference type="InterPro" id="IPR011993">
    <property type="entry name" value="PH-like_dom_sf"/>
</dbReference>
<proteinExistence type="predicted"/>
<keyword evidence="1" id="KW-0343">GTPase activation</keyword>
<keyword evidence="2" id="KW-0597">Phosphoprotein</keyword>
<name>A0A177TLZ6_9BASI</name>
<feature type="region of interest" description="Disordered" evidence="3">
    <location>
        <begin position="654"/>
        <end position="674"/>
    </location>
</feature>
<dbReference type="Proteomes" id="UP000077521">
    <property type="component" value="Unassembled WGS sequence"/>
</dbReference>
<dbReference type="PROSITE" id="PS50191">
    <property type="entry name" value="CRAL_TRIO"/>
    <property type="match status" value="1"/>
</dbReference>
<dbReference type="InterPro" id="IPR001936">
    <property type="entry name" value="RasGAP_dom"/>
</dbReference>
<dbReference type="Gene3D" id="2.30.29.30">
    <property type="entry name" value="Pleckstrin-homology domain (PH domain)/Phosphotyrosine-binding domain (PTB)"/>
    <property type="match status" value="1"/>
</dbReference>
<keyword evidence="5" id="KW-1185">Reference proteome</keyword>
<feature type="region of interest" description="Disordered" evidence="3">
    <location>
        <begin position="1"/>
        <end position="25"/>
    </location>
</feature>
<accession>A0A177TLZ6</accession>
<dbReference type="Pfam" id="PF00616">
    <property type="entry name" value="RasGAP"/>
    <property type="match status" value="1"/>
</dbReference>
<dbReference type="SMART" id="SM00323">
    <property type="entry name" value="RasGAP"/>
    <property type="match status" value="1"/>
</dbReference>
<reference evidence="4" key="1">
    <citation type="submission" date="2016-04" db="EMBL/GenBank/DDBJ databases">
        <authorList>
            <person name="Nguyen H.D."/>
            <person name="Samba Siva P."/>
            <person name="Cullis J."/>
            <person name="Levesque C.A."/>
            <person name="Hambleton S."/>
        </authorList>
    </citation>
    <scope>NUCLEOTIDE SEQUENCE</scope>
    <source>
        <strain evidence="4">DAOMC 236416</strain>
    </source>
</reference>